<keyword evidence="6" id="KW-1185">Reference proteome</keyword>
<reference evidence="5 6" key="1">
    <citation type="submission" date="2024-03" db="EMBL/GenBank/DDBJ databases">
        <title>Phenotype and Genome Characterization of a Sulfate-Reducing Bacterium Pseudodesulfovibrio sp. strain 5S69, isolated from Petroleum Reservoir in Tatarstan (Russia).</title>
        <authorList>
            <person name="Bidzhieva S.K."/>
            <person name="Kadnikov V."/>
            <person name="Tourova T.P."/>
            <person name="Samigullina S.R."/>
            <person name="Sokolova D.S."/>
            <person name="Poltaraus A.B."/>
            <person name="Avtukh A.N."/>
            <person name="Tereshina V.M."/>
            <person name="Mardanov A.V."/>
            <person name="Nazina T.N."/>
        </authorList>
    </citation>
    <scope>NUCLEOTIDE SEQUENCE [LARGE SCALE GENOMIC DNA]</scope>
    <source>
        <strain evidence="5 6">5S69</strain>
    </source>
</reference>
<evidence type="ECO:0000256" key="3">
    <source>
        <dbReference type="ARBA" id="ARBA00022729"/>
    </source>
</evidence>
<evidence type="ECO:0000256" key="2">
    <source>
        <dbReference type="ARBA" id="ARBA00007639"/>
    </source>
</evidence>
<evidence type="ECO:0000259" key="4">
    <source>
        <dbReference type="Pfam" id="PF13407"/>
    </source>
</evidence>
<dbReference type="Pfam" id="PF13407">
    <property type="entry name" value="Peripla_BP_4"/>
    <property type="match status" value="1"/>
</dbReference>
<evidence type="ECO:0000256" key="1">
    <source>
        <dbReference type="ARBA" id="ARBA00004196"/>
    </source>
</evidence>
<feature type="domain" description="Periplasmic binding protein" evidence="4">
    <location>
        <begin position="8"/>
        <end position="263"/>
    </location>
</feature>
<comment type="subcellular location">
    <subcellularLocation>
        <location evidence="1">Cell envelope</location>
    </subcellularLocation>
</comment>
<evidence type="ECO:0000313" key="5">
    <source>
        <dbReference type="EMBL" id="WWX22459.1"/>
    </source>
</evidence>
<comment type="similarity">
    <text evidence="2">Belongs to the bacterial solute-binding protein 2 family.</text>
</comment>
<dbReference type="RefSeq" id="WP_338668154.1">
    <property type="nucleotide sequence ID" value="NZ_CP146609.1"/>
</dbReference>
<protein>
    <submittedName>
        <fullName evidence="5">Substrate-binding domain-containing protein</fullName>
    </submittedName>
</protein>
<accession>A0ABZ2IYF0</accession>
<dbReference type="PANTHER" id="PTHR46847">
    <property type="entry name" value="D-ALLOSE-BINDING PERIPLASMIC PROTEIN-RELATED"/>
    <property type="match status" value="1"/>
</dbReference>
<name>A0ABZ2IYF0_9BACT</name>
<keyword evidence="3" id="KW-0732">Signal</keyword>
<organism evidence="5 6">
    <name type="scientific">Pseudodesulfovibrio methanolicus</name>
    <dbReference type="NCBI Taxonomy" id="3126690"/>
    <lineage>
        <taxon>Bacteria</taxon>
        <taxon>Pseudomonadati</taxon>
        <taxon>Thermodesulfobacteriota</taxon>
        <taxon>Desulfovibrionia</taxon>
        <taxon>Desulfovibrionales</taxon>
        <taxon>Desulfovibrionaceae</taxon>
    </lineage>
</organism>
<dbReference type="Proteomes" id="UP001385389">
    <property type="component" value="Chromosome"/>
</dbReference>
<dbReference type="SUPFAM" id="SSF53822">
    <property type="entry name" value="Periplasmic binding protein-like I"/>
    <property type="match status" value="1"/>
</dbReference>
<evidence type="ECO:0000313" key="6">
    <source>
        <dbReference type="Proteomes" id="UP001385389"/>
    </source>
</evidence>
<dbReference type="PANTHER" id="PTHR46847:SF1">
    <property type="entry name" value="D-ALLOSE-BINDING PERIPLASMIC PROTEIN-RELATED"/>
    <property type="match status" value="1"/>
</dbReference>
<dbReference type="Gene3D" id="3.40.50.2300">
    <property type="match status" value="2"/>
</dbReference>
<proteinExistence type="inferred from homology"/>
<dbReference type="CDD" id="cd20004">
    <property type="entry name" value="PBP1_ABC_sugar_binding-like"/>
    <property type="match status" value="1"/>
</dbReference>
<dbReference type="EMBL" id="CP146609">
    <property type="protein sequence ID" value="WWX22459.1"/>
    <property type="molecule type" value="Genomic_DNA"/>
</dbReference>
<sequence>MAGEFKVLVVPKAESSRYWQAVKRGAMDAGRERGAEVVFRGPMLHEEAKAQRAIIAEEMQSRFDAIVIAPTHTTLLADTLNEARQRGALVLGIDSSMKGVKLTSFIATDNKAAGREAAAYLLGRTRGNGAVLLLRHSDDNGSTLDREEGFAEAMAARSPGTELIASGFIGVSTGNAYHHTLALLRRHPDVTAVFASSERLSIGCVQALREVNLAHKVHALVFDQTPEIRQALRDGLIDAFMIQQPYRMGYLGVSTACDALEGRRVPKRIVTRVKLVTEAGELRPEAE</sequence>
<dbReference type="InterPro" id="IPR025997">
    <property type="entry name" value="SBP_2_dom"/>
</dbReference>
<dbReference type="InterPro" id="IPR028082">
    <property type="entry name" value="Peripla_BP_I"/>
</dbReference>
<gene>
    <name evidence="5" type="ORF">V8V93_18710</name>
</gene>